<name>A0A183AEF6_9TREM</name>
<accession>A0A183AEF6</accession>
<dbReference type="EMBL" id="UZAN01042194">
    <property type="protein sequence ID" value="VDP75262.1"/>
    <property type="molecule type" value="Genomic_DNA"/>
</dbReference>
<feature type="coiled-coil region" evidence="1">
    <location>
        <begin position="125"/>
        <end position="227"/>
    </location>
</feature>
<dbReference type="GO" id="GO:0006897">
    <property type="term" value="P:endocytosis"/>
    <property type="evidence" value="ECO:0007669"/>
    <property type="project" value="InterPro"/>
</dbReference>
<evidence type="ECO:0000313" key="4">
    <source>
        <dbReference type="EMBL" id="VDP75262.1"/>
    </source>
</evidence>
<evidence type="ECO:0000256" key="2">
    <source>
        <dbReference type="SAM" id="MobiDB-lite"/>
    </source>
</evidence>
<dbReference type="PANTHER" id="PTHR31179:SF7">
    <property type="entry name" value="FYVE-TYPE DOMAIN-CONTAINING PROTEIN"/>
    <property type="match status" value="1"/>
</dbReference>
<dbReference type="Proteomes" id="UP000272942">
    <property type="component" value="Unassembled WGS sequence"/>
</dbReference>
<evidence type="ECO:0000313" key="6">
    <source>
        <dbReference type="WBParaSite" id="ECPE_0000535401-mRNA-1"/>
    </source>
</evidence>
<feature type="region of interest" description="Disordered" evidence="2">
    <location>
        <begin position="64"/>
        <end position="96"/>
    </location>
</feature>
<dbReference type="InterPro" id="IPR015390">
    <property type="entry name" value="Rabaptin_Rab5-bd_dom"/>
</dbReference>
<dbReference type="PANTHER" id="PTHR31179">
    <property type="entry name" value="RAB GTPASE-BINDING EFFECTOR PROTEIN"/>
    <property type="match status" value="1"/>
</dbReference>
<feature type="coiled-coil region" evidence="1">
    <location>
        <begin position="292"/>
        <end position="330"/>
    </location>
</feature>
<keyword evidence="1" id="KW-0175">Coiled coil</keyword>
<reference evidence="4 5" key="2">
    <citation type="submission" date="2018-11" db="EMBL/GenBank/DDBJ databases">
        <authorList>
            <consortium name="Pathogen Informatics"/>
        </authorList>
    </citation>
    <scope>NUCLEOTIDE SEQUENCE [LARGE SCALE GENOMIC DNA]</scope>
    <source>
        <strain evidence="4 5">Egypt</strain>
    </source>
</reference>
<dbReference type="OrthoDB" id="79940at2759"/>
<proteinExistence type="predicted"/>
<feature type="domain" description="Rabaptin GTPase-Rab5 binding" evidence="3">
    <location>
        <begin position="119"/>
        <end position="359"/>
    </location>
</feature>
<feature type="compositionally biased region" description="Basic and acidic residues" evidence="2">
    <location>
        <begin position="79"/>
        <end position="88"/>
    </location>
</feature>
<dbReference type="WBParaSite" id="ECPE_0000535401-mRNA-1">
    <property type="protein sequence ID" value="ECPE_0000535401-mRNA-1"/>
    <property type="gene ID" value="ECPE_0000535401"/>
</dbReference>
<keyword evidence="5" id="KW-1185">Reference proteome</keyword>
<reference evidence="6" key="1">
    <citation type="submission" date="2016-06" db="UniProtKB">
        <authorList>
            <consortium name="WormBaseParasite"/>
        </authorList>
    </citation>
    <scope>IDENTIFICATION</scope>
</reference>
<evidence type="ECO:0000313" key="5">
    <source>
        <dbReference type="Proteomes" id="UP000272942"/>
    </source>
</evidence>
<dbReference type="InterPro" id="IPR003914">
    <property type="entry name" value="Rabaptin"/>
</dbReference>
<sequence length="367" mass="41504">MKSPGEFTLAHAMRLFSVHSLTLPSLRLGLSNLSTVPEKTVPINSTESDTVPVTFVKPNPCGTPHACDNTNPDGQQPTHSEDDSKTNAEFDSTAPLTETSWIQLQSKLKEVPRQPSNPCAMCVNYEQQLQDLQHSQQEKDKALRALGKELSSKTTELNELTQVRGQLESELKARVTAQSDRLNKMESQFTLIQNRVESLLNNYRAHRQTTEAELARLAHERRSVQADLDALQMHYDALLGRRATAAKELSAQPIHLPSDKTDLELLALRMYEENLSLREAREHLDDRLKSDNQFHQQQLVAERQERINLENTLQRELDEAHARLASLSDLEKQRDSEAAARLKADEDLKAARSKLIELQVNVLLMIL</sequence>
<evidence type="ECO:0000256" key="1">
    <source>
        <dbReference type="SAM" id="Coils"/>
    </source>
</evidence>
<dbReference type="AlphaFoldDB" id="A0A183AEF6"/>
<dbReference type="Pfam" id="PF09311">
    <property type="entry name" value="Rab5-bind"/>
    <property type="match status" value="1"/>
</dbReference>
<feature type="compositionally biased region" description="Polar residues" evidence="2">
    <location>
        <begin position="68"/>
        <end position="78"/>
    </location>
</feature>
<evidence type="ECO:0000259" key="3">
    <source>
        <dbReference type="Pfam" id="PF09311"/>
    </source>
</evidence>
<gene>
    <name evidence="4" type="ORF">ECPE_LOCUS5341</name>
</gene>
<protein>
    <submittedName>
        <fullName evidence="6">Rab5-bind domain-containing protein</fullName>
    </submittedName>
</protein>
<dbReference type="GO" id="GO:0005096">
    <property type="term" value="F:GTPase activator activity"/>
    <property type="evidence" value="ECO:0007669"/>
    <property type="project" value="InterPro"/>
</dbReference>
<organism evidence="6">
    <name type="scientific">Echinostoma caproni</name>
    <dbReference type="NCBI Taxonomy" id="27848"/>
    <lineage>
        <taxon>Eukaryota</taxon>
        <taxon>Metazoa</taxon>
        <taxon>Spiralia</taxon>
        <taxon>Lophotrochozoa</taxon>
        <taxon>Platyhelminthes</taxon>
        <taxon>Trematoda</taxon>
        <taxon>Digenea</taxon>
        <taxon>Plagiorchiida</taxon>
        <taxon>Echinostomata</taxon>
        <taxon>Echinostomatoidea</taxon>
        <taxon>Echinostomatidae</taxon>
        <taxon>Echinostoma</taxon>
    </lineage>
</organism>